<gene>
    <name evidence="2" type="ORF">FOXG_02513</name>
</gene>
<dbReference type="Proteomes" id="UP000009097">
    <property type="component" value="Unassembled WGS sequence"/>
</dbReference>
<sequence>MSGAVMPSPSPAPARSGLITAPHLCLVVSTTFLAATRALASHSPTITSMAAHSGPLAATVTTTGPSRWSARVIKSPFRTTSSSTQQAVAQPSQPPPSSTPSTTSGATSTATPSKATPPARVFLKEMSSRTSSKSSSPTSRANLTVALITPLLALLSSTSVAFARVISSFRLVLSTGRILAFCRSLRDCLLRGLRRLLLRGARFLEMLDSERSRNVALRGLL</sequence>
<dbReference type="VEuPathDB" id="FungiDB:FOXG_02513"/>
<feature type="compositionally biased region" description="Low complexity" evidence="1">
    <location>
        <begin position="99"/>
        <end position="119"/>
    </location>
</feature>
<evidence type="ECO:0000256" key="1">
    <source>
        <dbReference type="SAM" id="MobiDB-lite"/>
    </source>
</evidence>
<reference evidence="2" key="2">
    <citation type="journal article" date="2010" name="Nature">
        <title>Comparative genomics reveals mobile pathogenicity chromosomes in Fusarium.</title>
        <authorList>
            <person name="Ma L.J."/>
            <person name="van der Does H.C."/>
            <person name="Borkovich K.A."/>
            <person name="Coleman J.J."/>
            <person name="Daboussi M.J."/>
            <person name="Di Pietro A."/>
            <person name="Dufresne M."/>
            <person name="Freitag M."/>
            <person name="Grabherr M."/>
            <person name="Henrissat B."/>
            <person name="Houterman P.M."/>
            <person name="Kang S."/>
            <person name="Shim W.B."/>
            <person name="Woloshuk C."/>
            <person name="Xie X."/>
            <person name="Xu J.R."/>
            <person name="Antoniw J."/>
            <person name="Baker S.E."/>
            <person name="Bluhm B.H."/>
            <person name="Breakspear A."/>
            <person name="Brown D.W."/>
            <person name="Butchko R.A."/>
            <person name="Chapman S."/>
            <person name="Coulson R."/>
            <person name="Coutinho P.M."/>
            <person name="Danchin E.G."/>
            <person name="Diener A."/>
            <person name="Gale L.R."/>
            <person name="Gardiner D.M."/>
            <person name="Goff S."/>
            <person name="Hammond-Kosack K.E."/>
            <person name="Hilburn K."/>
            <person name="Hua-Van A."/>
            <person name="Jonkers W."/>
            <person name="Kazan K."/>
            <person name="Kodira C.D."/>
            <person name="Koehrsen M."/>
            <person name="Kumar L."/>
            <person name="Lee Y.H."/>
            <person name="Li L."/>
            <person name="Manners J.M."/>
            <person name="Miranda-Saavedra D."/>
            <person name="Mukherjee M."/>
            <person name="Park G."/>
            <person name="Park J."/>
            <person name="Park S.Y."/>
            <person name="Proctor R.H."/>
            <person name="Regev A."/>
            <person name="Ruiz-Roldan M.C."/>
            <person name="Sain D."/>
            <person name="Sakthikumar S."/>
            <person name="Sykes S."/>
            <person name="Schwartz D.C."/>
            <person name="Turgeon B.G."/>
            <person name="Wapinski I."/>
            <person name="Yoder O."/>
            <person name="Young S."/>
            <person name="Zeng Q."/>
            <person name="Zhou S."/>
            <person name="Galagan J."/>
            <person name="Cuomo C.A."/>
            <person name="Kistler H.C."/>
            <person name="Rep M."/>
        </authorList>
    </citation>
    <scope>NUCLEOTIDE SEQUENCE [LARGE SCALE GENOMIC DNA]</scope>
    <source>
        <strain evidence="2">4287</strain>
    </source>
</reference>
<name>A0A0J9UIU1_FUSO4</name>
<feature type="compositionally biased region" description="Low complexity" evidence="1">
    <location>
        <begin position="79"/>
        <end position="91"/>
    </location>
</feature>
<reference evidence="2" key="1">
    <citation type="submission" date="2007-04" db="EMBL/GenBank/DDBJ databases">
        <authorList>
            <consortium name="The Broad Institute Genome Sequencing Platform"/>
            <person name="Birren B."/>
            <person name="Lander E."/>
            <person name="Galagan J."/>
            <person name="Nusbaum C."/>
            <person name="Devon K."/>
            <person name="Ma L.-J."/>
            <person name="Jaffe D."/>
            <person name="Butler J."/>
            <person name="Alvarez P."/>
            <person name="Gnerre S."/>
            <person name="Grabherr M."/>
            <person name="Kleber M."/>
            <person name="Mauceli E."/>
            <person name="Brockman W."/>
            <person name="MacCallum I.A."/>
            <person name="Young S."/>
            <person name="LaButti K."/>
            <person name="DeCaprio D."/>
            <person name="Crawford M."/>
            <person name="Koehrsen M."/>
            <person name="Engels R."/>
            <person name="Montgomery P."/>
            <person name="Pearson M."/>
            <person name="Howarth C."/>
            <person name="Larson L."/>
            <person name="White J."/>
            <person name="O'Leary S."/>
            <person name="Kodira C."/>
            <person name="Zeng Q."/>
            <person name="Yandava C."/>
            <person name="Alvarado L."/>
            <person name="Kistler C."/>
            <person name="Shim W.-B."/>
            <person name="Kang S."/>
            <person name="Woloshuk C."/>
        </authorList>
    </citation>
    <scope>NUCLEOTIDE SEQUENCE</scope>
    <source>
        <strain evidence="2">4287</strain>
    </source>
</reference>
<protein>
    <submittedName>
        <fullName evidence="2">Uncharacterized protein</fullName>
    </submittedName>
</protein>
<dbReference type="EMBL" id="DS231697">
    <property type="protein sequence ID" value="KNA98070.1"/>
    <property type="molecule type" value="Genomic_DNA"/>
</dbReference>
<evidence type="ECO:0000313" key="2">
    <source>
        <dbReference type="EMBL" id="KNA98070.1"/>
    </source>
</evidence>
<dbReference type="RefSeq" id="XP_018236116.1">
    <property type="nucleotide sequence ID" value="XM_018379969.1"/>
</dbReference>
<dbReference type="GeneID" id="28944705"/>
<proteinExistence type="predicted"/>
<feature type="region of interest" description="Disordered" evidence="1">
    <location>
        <begin position="79"/>
        <end position="119"/>
    </location>
</feature>
<dbReference type="KEGG" id="fox:FOXG_02513"/>
<evidence type="ECO:0000313" key="3">
    <source>
        <dbReference type="Proteomes" id="UP000009097"/>
    </source>
</evidence>
<organism evidence="2 3">
    <name type="scientific">Fusarium oxysporum f. sp. lycopersici (strain 4287 / CBS 123668 / FGSC 9935 / NRRL 34936)</name>
    <name type="common">Fusarium vascular wilt of tomato</name>
    <dbReference type="NCBI Taxonomy" id="426428"/>
    <lineage>
        <taxon>Eukaryota</taxon>
        <taxon>Fungi</taxon>
        <taxon>Dikarya</taxon>
        <taxon>Ascomycota</taxon>
        <taxon>Pezizomycotina</taxon>
        <taxon>Sordariomycetes</taxon>
        <taxon>Hypocreomycetidae</taxon>
        <taxon>Hypocreales</taxon>
        <taxon>Nectriaceae</taxon>
        <taxon>Fusarium</taxon>
        <taxon>Fusarium oxysporum species complex</taxon>
    </lineage>
</organism>
<accession>A0A0J9UIU1</accession>
<dbReference type="AlphaFoldDB" id="A0A0J9UIU1"/>